<protein>
    <submittedName>
        <fullName evidence="1">Uncharacterized protein</fullName>
    </submittedName>
</protein>
<reference evidence="1" key="2">
    <citation type="submission" date="2023-05" db="EMBL/GenBank/DDBJ databases">
        <authorList>
            <person name="Fouks B."/>
        </authorList>
    </citation>
    <scope>NUCLEOTIDE SEQUENCE</scope>
    <source>
        <strain evidence="1">Stay&amp;Tobe</strain>
        <tissue evidence="1">Testes</tissue>
    </source>
</reference>
<proteinExistence type="predicted"/>
<comment type="caution">
    <text evidence="1">The sequence shown here is derived from an EMBL/GenBank/DDBJ whole genome shotgun (WGS) entry which is preliminary data.</text>
</comment>
<evidence type="ECO:0000313" key="2">
    <source>
        <dbReference type="Proteomes" id="UP001233999"/>
    </source>
</evidence>
<keyword evidence="2" id="KW-1185">Reference proteome</keyword>
<sequence length="73" mass="8225">NISTPNSFTKLHLFLCNGKINLMENNPRVVVLICTSPHLYPQRKKYSVVNREISGATRSIFPYKSNGQGKCCP</sequence>
<dbReference type="AlphaFoldDB" id="A0AAD8ALW3"/>
<reference evidence="1" key="1">
    <citation type="journal article" date="2023" name="IScience">
        <title>Live-bearing cockroach genome reveals convergent evolutionary mechanisms linked to viviparity in insects and beyond.</title>
        <authorList>
            <person name="Fouks B."/>
            <person name="Harrison M.C."/>
            <person name="Mikhailova A.A."/>
            <person name="Marchal E."/>
            <person name="English S."/>
            <person name="Carruthers M."/>
            <person name="Jennings E.C."/>
            <person name="Chiamaka E.L."/>
            <person name="Frigard R.A."/>
            <person name="Pippel M."/>
            <person name="Attardo G.M."/>
            <person name="Benoit J.B."/>
            <person name="Bornberg-Bauer E."/>
            <person name="Tobe S.S."/>
        </authorList>
    </citation>
    <scope>NUCLEOTIDE SEQUENCE</scope>
    <source>
        <strain evidence="1">Stay&amp;Tobe</strain>
    </source>
</reference>
<dbReference type="Proteomes" id="UP001233999">
    <property type="component" value="Unassembled WGS sequence"/>
</dbReference>
<name>A0AAD8ALW3_DIPPU</name>
<gene>
    <name evidence="1" type="ORF">L9F63_000859</name>
</gene>
<accession>A0AAD8ALW3</accession>
<dbReference type="EMBL" id="JASPKZ010000038">
    <property type="protein sequence ID" value="KAJ9601021.1"/>
    <property type="molecule type" value="Genomic_DNA"/>
</dbReference>
<evidence type="ECO:0000313" key="1">
    <source>
        <dbReference type="EMBL" id="KAJ9601021.1"/>
    </source>
</evidence>
<feature type="non-terminal residue" evidence="1">
    <location>
        <position position="1"/>
    </location>
</feature>
<organism evidence="1 2">
    <name type="scientific">Diploptera punctata</name>
    <name type="common">Pacific beetle cockroach</name>
    <dbReference type="NCBI Taxonomy" id="6984"/>
    <lineage>
        <taxon>Eukaryota</taxon>
        <taxon>Metazoa</taxon>
        <taxon>Ecdysozoa</taxon>
        <taxon>Arthropoda</taxon>
        <taxon>Hexapoda</taxon>
        <taxon>Insecta</taxon>
        <taxon>Pterygota</taxon>
        <taxon>Neoptera</taxon>
        <taxon>Polyneoptera</taxon>
        <taxon>Dictyoptera</taxon>
        <taxon>Blattodea</taxon>
        <taxon>Blaberoidea</taxon>
        <taxon>Blaberidae</taxon>
        <taxon>Diplopterinae</taxon>
        <taxon>Diploptera</taxon>
    </lineage>
</organism>
<feature type="non-terminal residue" evidence="1">
    <location>
        <position position="73"/>
    </location>
</feature>